<keyword evidence="1" id="KW-1133">Transmembrane helix</keyword>
<organism evidence="2 3">
    <name type="scientific">Oryza sativa subsp. indica</name>
    <name type="common">Rice</name>
    <dbReference type="NCBI Taxonomy" id="39946"/>
    <lineage>
        <taxon>Eukaryota</taxon>
        <taxon>Viridiplantae</taxon>
        <taxon>Streptophyta</taxon>
        <taxon>Embryophyta</taxon>
        <taxon>Tracheophyta</taxon>
        <taxon>Spermatophyta</taxon>
        <taxon>Magnoliopsida</taxon>
        <taxon>Liliopsida</taxon>
        <taxon>Poales</taxon>
        <taxon>Poaceae</taxon>
        <taxon>BOP clade</taxon>
        <taxon>Oryzoideae</taxon>
        <taxon>Oryzeae</taxon>
        <taxon>Oryzinae</taxon>
        <taxon>Oryza</taxon>
        <taxon>Oryza sativa</taxon>
    </lineage>
</organism>
<dbReference type="InterPro" id="IPR019226">
    <property type="entry name" value="DUF2158"/>
</dbReference>
<name>B8AHZ8_ORYSI</name>
<evidence type="ECO:0008006" key="4">
    <source>
        <dbReference type="Google" id="ProtNLM"/>
    </source>
</evidence>
<dbReference type="PANTHER" id="PTHR30503:SF3">
    <property type="entry name" value="INNER MEMBRANE PROTEIN YEDI"/>
    <property type="match status" value="1"/>
</dbReference>
<evidence type="ECO:0000313" key="3">
    <source>
        <dbReference type="Proteomes" id="UP000007015"/>
    </source>
</evidence>
<evidence type="ECO:0000256" key="1">
    <source>
        <dbReference type="SAM" id="Phobius"/>
    </source>
</evidence>
<dbReference type="Pfam" id="PF05661">
    <property type="entry name" value="DUF808"/>
    <property type="match status" value="1"/>
</dbReference>
<sequence>MKSLSVVGTLAMFLVGGGIVVHGIAPLHHAIEQFSSAQGSVVAAILPTLLNLVLGFIVGAIVVAAEAGMVFLVSDEVKPKKGGPRMIVTGYSSGMVECRWHDGYSIKREAFREDELQPGDGQHKRDKA</sequence>
<proteinExistence type="predicted"/>
<keyword evidence="1" id="KW-0812">Transmembrane</keyword>
<keyword evidence="1" id="KW-0472">Membrane</keyword>
<dbReference type="HOGENOM" id="CLU_1963234_0_0_1"/>
<keyword evidence="3" id="KW-1185">Reference proteome</keyword>
<gene>
    <name evidence="2" type="ORF">OsI_07262</name>
</gene>
<feature type="transmembrane region" description="Helical" evidence="1">
    <location>
        <begin position="39"/>
        <end position="72"/>
    </location>
</feature>
<dbReference type="AlphaFoldDB" id="B8AHZ8"/>
<protein>
    <recommendedName>
        <fullName evidence="4">Inner membrane protein</fullName>
    </recommendedName>
</protein>
<accession>B8AHZ8</accession>
<evidence type="ECO:0000313" key="2">
    <source>
        <dbReference type="EMBL" id="EEC73198.1"/>
    </source>
</evidence>
<dbReference type="Proteomes" id="UP000007015">
    <property type="component" value="Chromosome 2"/>
</dbReference>
<dbReference type="EMBL" id="CM000127">
    <property type="protein sequence ID" value="EEC73198.1"/>
    <property type="molecule type" value="Genomic_DNA"/>
</dbReference>
<dbReference type="Gramene" id="BGIOSGA006453-TA">
    <property type="protein sequence ID" value="BGIOSGA006453-PA"/>
    <property type="gene ID" value="BGIOSGA006453"/>
</dbReference>
<dbReference type="GO" id="GO:0005886">
    <property type="term" value="C:plasma membrane"/>
    <property type="evidence" value="ECO:0007669"/>
    <property type="project" value="TreeGrafter"/>
</dbReference>
<reference evidence="2 3" key="1">
    <citation type="journal article" date="2005" name="PLoS Biol.">
        <title>The genomes of Oryza sativa: a history of duplications.</title>
        <authorList>
            <person name="Yu J."/>
            <person name="Wang J."/>
            <person name="Lin W."/>
            <person name="Li S."/>
            <person name="Li H."/>
            <person name="Zhou J."/>
            <person name="Ni P."/>
            <person name="Dong W."/>
            <person name="Hu S."/>
            <person name="Zeng C."/>
            <person name="Zhang J."/>
            <person name="Zhang Y."/>
            <person name="Li R."/>
            <person name="Xu Z."/>
            <person name="Li S."/>
            <person name="Li X."/>
            <person name="Zheng H."/>
            <person name="Cong L."/>
            <person name="Lin L."/>
            <person name="Yin J."/>
            <person name="Geng J."/>
            <person name="Li G."/>
            <person name="Shi J."/>
            <person name="Liu J."/>
            <person name="Lv H."/>
            <person name="Li J."/>
            <person name="Wang J."/>
            <person name="Deng Y."/>
            <person name="Ran L."/>
            <person name="Shi X."/>
            <person name="Wang X."/>
            <person name="Wu Q."/>
            <person name="Li C."/>
            <person name="Ren X."/>
            <person name="Wang J."/>
            <person name="Wang X."/>
            <person name="Li D."/>
            <person name="Liu D."/>
            <person name="Zhang X."/>
            <person name="Ji Z."/>
            <person name="Zhao W."/>
            <person name="Sun Y."/>
            <person name="Zhang Z."/>
            <person name="Bao J."/>
            <person name="Han Y."/>
            <person name="Dong L."/>
            <person name="Ji J."/>
            <person name="Chen P."/>
            <person name="Wu S."/>
            <person name="Liu J."/>
            <person name="Xiao Y."/>
            <person name="Bu D."/>
            <person name="Tan J."/>
            <person name="Yang L."/>
            <person name="Ye C."/>
            <person name="Zhang J."/>
            <person name="Xu J."/>
            <person name="Zhou Y."/>
            <person name="Yu Y."/>
            <person name="Zhang B."/>
            <person name="Zhuang S."/>
            <person name="Wei H."/>
            <person name="Liu B."/>
            <person name="Lei M."/>
            <person name="Yu H."/>
            <person name="Li Y."/>
            <person name="Xu H."/>
            <person name="Wei S."/>
            <person name="He X."/>
            <person name="Fang L."/>
            <person name="Zhang Z."/>
            <person name="Zhang Y."/>
            <person name="Huang X."/>
            <person name="Su Z."/>
            <person name="Tong W."/>
            <person name="Li J."/>
            <person name="Tong Z."/>
            <person name="Li S."/>
            <person name="Ye J."/>
            <person name="Wang L."/>
            <person name="Fang L."/>
            <person name="Lei T."/>
            <person name="Chen C."/>
            <person name="Chen H."/>
            <person name="Xu Z."/>
            <person name="Li H."/>
            <person name="Huang H."/>
            <person name="Zhang F."/>
            <person name="Xu H."/>
            <person name="Li N."/>
            <person name="Zhao C."/>
            <person name="Li S."/>
            <person name="Dong L."/>
            <person name="Huang Y."/>
            <person name="Li L."/>
            <person name="Xi Y."/>
            <person name="Qi Q."/>
            <person name="Li W."/>
            <person name="Zhang B."/>
            <person name="Hu W."/>
            <person name="Zhang Y."/>
            <person name="Tian X."/>
            <person name="Jiao Y."/>
            <person name="Liang X."/>
            <person name="Jin J."/>
            <person name="Gao L."/>
            <person name="Zheng W."/>
            <person name="Hao B."/>
            <person name="Liu S."/>
            <person name="Wang W."/>
            <person name="Yuan L."/>
            <person name="Cao M."/>
            <person name="McDermott J."/>
            <person name="Samudrala R."/>
            <person name="Wang J."/>
            <person name="Wong G.K."/>
            <person name="Yang H."/>
        </authorList>
    </citation>
    <scope>NUCLEOTIDE SEQUENCE [LARGE SCALE GENOMIC DNA]</scope>
    <source>
        <strain evidence="3">cv. 93-11</strain>
    </source>
</reference>
<dbReference type="PANTHER" id="PTHR30503">
    <property type="entry name" value="INNER MEMBRANE PROTEIN YEDI"/>
    <property type="match status" value="1"/>
</dbReference>
<dbReference type="InterPro" id="IPR008526">
    <property type="entry name" value="YedI"/>
</dbReference>
<dbReference type="Pfam" id="PF09926">
    <property type="entry name" value="DUF2158"/>
    <property type="match status" value="1"/>
</dbReference>